<dbReference type="GO" id="GO:0003886">
    <property type="term" value="F:DNA (cytosine-5-)-methyltransferase activity"/>
    <property type="evidence" value="ECO:0007669"/>
    <property type="project" value="UniProtKB-EC"/>
</dbReference>
<keyword evidence="3 6" id="KW-0808">Transferase</keyword>
<keyword evidence="4 6" id="KW-0949">S-adenosyl-L-methionine</keyword>
<dbReference type="Gene3D" id="3.40.50.150">
    <property type="entry name" value="Vaccinia Virus protein VP39"/>
    <property type="match status" value="1"/>
</dbReference>
<dbReference type="PRINTS" id="PR00105">
    <property type="entry name" value="C5METTRFRASE"/>
</dbReference>
<dbReference type="NCBIfam" id="TIGR00675">
    <property type="entry name" value="dcm"/>
    <property type="match status" value="1"/>
</dbReference>
<evidence type="ECO:0000256" key="2">
    <source>
        <dbReference type="ARBA" id="ARBA00022603"/>
    </source>
</evidence>
<organism evidence="9 10">
    <name type="scientific">Nonomuraea salmonea</name>
    <dbReference type="NCBI Taxonomy" id="46181"/>
    <lineage>
        <taxon>Bacteria</taxon>
        <taxon>Bacillati</taxon>
        <taxon>Actinomycetota</taxon>
        <taxon>Actinomycetes</taxon>
        <taxon>Streptosporangiales</taxon>
        <taxon>Streptosporangiaceae</taxon>
        <taxon>Nonomuraea</taxon>
    </lineage>
</organism>
<dbReference type="InterPro" id="IPR001525">
    <property type="entry name" value="C5_MeTfrase"/>
</dbReference>
<feature type="active site" evidence="6">
    <location>
        <position position="110"/>
    </location>
</feature>
<accession>A0ABV5NYD9</accession>
<proteinExistence type="inferred from homology"/>
<dbReference type="PANTHER" id="PTHR46098:SF1">
    <property type="entry name" value="TRNA (CYTOSINE(38)-C(5))-METHYLTRANSFERASE"/>
    <property type="match status" value="1"/>
</dbReference>
<protein>
    <recommendedName>
        <fullName evidence="1">DNA (cytosine-5-)-methyltransferase</fullName>
        <ecNumber evidence="1">2.1.1.37</ecNumber>
    </recommendedName>
</protein>
<evidence type="ECO:0000313" key="9">
    <source>
        <dbReference type="EMBL" id="MFB9474714.1"/>
    </source>
</evidence>
<feature type="region of interest" description="Disordered" evidence="8">
    <location>
        <begin position="1"/>
        <end position="20"/>
    </location>
</feature>
<sequence length="455" mass="50744">MSDEPAVAMTSQETPGRTLQHEEATGSYAVAEFFAGIGLARVGLETAENTNFRVVWANDLDEGKVKTYKGHFQEDPPEHYQMVDIRKVAKDIDRFAVPRSLDLAWASFPCTDLSLAGGREGLKGDHSVTFWHFAKILASLGDDKPPVVALENVNGFATSRGGKDIKVAVRKLNKLGYWVDVLTLDARRFVPQSRPRLFLIASTHRVLDQDDRRNTQLRPSWLDPVLDDSALHTQRALIPEPPELLTGGWSSIVDSDTAPGVEWWDEVRTEKFCSELSEIQRARIELLSSTDRVEYRTAYRRTRGGKPAWEVRPDDIAGCLRTARGGSSKQAVVRIEKGVPLQVRWMTASEYAKLMGAGDYVLPGKRNQSIMGFGDAVCVDVVKWLASNYLGPLLSGQLQRDDSSPSLLSLLRPARQAVSLHELSDGSITKGRVTQLSLLEEEERSEYERERKLAI</sequence>
<comment type="caution">
    <text evidence="9">The sequence shown here is derived from an EMBL/GenBank/DDBJ whole genome shotgun (WGS) entry which is preliminary data.</text>
</comment>
<dbReference type="Pfam" id="PF00145">
    <property type="entry name" value="DNA_methylase"/>
    <property type="match status" value="1"/>
</dbReference>
<dbReference type="PROSITE" id="PS51679">
    <property type="entry name" value="SAM_MT_C5"/>
    <property type="match status" value="1"/>
</dbReference>
<dbReference type="EC" id="2.1.1.37" evidence="1"/>
<evidence type="ECO:0000256" key="1">
    <source>
        <dbReference type="ARBA" id="ARBA00011975"/>
    </source>
</evidence>
<comment type="similarity">
    <text evidence="6 7">Belongs to the class I-like SAM-binding methyltransferase superfamily. C5-methyltransferase family.</text>
</comment>
<keyword evidence="5" id="KW-0680">Restriction system</keyword>
<dbReference type="GO" id="GO:0032259">
    <property type="term" value="P:methylation"/>
    <property type="evidence" value="ECO:0007669"/>
    <property type="project" value="UniProtKB-KW"/>
</dbReference>
<dbReference type="RefSeq" id="WP_379484524.1">
    <property type="nucleotide sequence ID" value="NZ_JBHMCF010000039.1"/>
</dbReference>
<reference evidence="9 10" key="1">
    <citation type="submission" date="2024-09" db="EMBL/GenBank/DDBJ databases">
        <authorList>
            <person name="Sun Q."/>
            <person name="Mori K."/>
        </authorList>
    </citation>
    <scope>NUCLEOTIDE SEQUENCE [LARGE SCALE GENOMIC DNA]</scope>
    <source>
        <strain evidence="9 10">JCM 3324</strain>
    </source>
</reference>
<dbReference type="EMBL" id="JBHMCF010000039">
    <property type="protein sequence ID" value="MFB9474714.1"/>
    <property type="molecule type" value="Genomic_DNA"/>
</dbReference>
<dbReference type="InterPro" id="IPR050750">
    <property type="entry name" value="C5-MTase"/>
</dbReference>
<dbReference type="PANTHER" id="PTHR46098">
    <property type="entry name" value="TRNA (CYTOSINE(38)-C(5))-METHYLTRANSFERASE"/>
    <property type="match status" value="1"/>
</dbReference>
<evidence type="ECO:0000256" key="6">
    <source>
        <dbReference type="PROSITE-ProRule" id="PRU01016"/>
    </source>
</evidence>
<dbReference type="SUPFAM" id="SSF53335">
    <property type="entry name" value="S-adenosyl-L-methionine-dependent methyltransferases"/>
    <property type="match status" value="1"/>
</dbReference>
<evidence type="ECO:0000256" key="4">
    <source>
        <dbReference type="ARBA" id="ARBA00022691"/>
    </source>
</evidence>
<dbReference type="Proteomes" id="UP001589568">
    <property type="component" value="Unassembled WGS sequence"/>
</dbReference>
<keyword evidence="10" id="KW-1185">Reference proteome</keyword>
<evidence type="ECO:0000313" key="10">
    <source>
        <dbReference type="Proteomes" id="UP001589568"/>
    </source>
</evidence>
<name>A0ABV5NYD9_9ACTN</name>
<gene>
    <name evidence="9" type="ORF">ACFFR3_34910</name>
</gene>
<evidence type="ECO:0000256" key="5">
    <source>
        <dbReference type="ARBA" id="ARBA00022747"/>
    </source>
</evidence>
<evidence type="ECO:0000256" key="8">
    <source>
        <dbReference type="SAM" id="MobiDB-lite"/>
    </source>
</evidence>
<evidence type="ECO:0000256" key="7">
    <source>
        <dbReference type="RuleBase" id="RU000416"/>
    </source>
</evidence>
<dbReference type="InterPro" id="IPR029063">
    <property type="entry name" value="SAM-dependent_MTases_sf"/>
</dbReference>
<evidence type="ECO:0000256" key="3">
    <source>
        <dbReference type="ARBA" id="ARBA00022679"/>
    </source>
</evidence>
<keyword evidence="2 6" id="KW-0489">Methyltransferase</keyword>